<organism evidence="1 2">
    <name type="scientific">Methylorubrum extorquens (strain CM4 / NCIMB 13688)</name>
    <name type="common">Methylobacterium extorquens</name>
    <dbReference type="NCBI Taxonomy" id="440085"/>
    <lineage>
        <taxon>Bacteria</taxon>
        <taxon>Pseudomonadati</taxon>
        <taxon>Pseudomonadota</taxon>
        <taxon>Alphaproteobacteria</taxon>
        <taxon>Hyphomicrobiales</taxon>
        <taxon>Methylobacteriaceae</taxon>
        <taxon>Methylorubrum</taxon>
    </lineage>
</organism>
<dbReference type="Proteomes" id="UP000002385">
    <property type="component" value="Chromosome"/>
</dbReference>
<evidence type="ECO:0000313" key="2">
    <source>
        <dbReference type="Proteomes" id="UP000002385"/>
    </source>
</evidence>
<protein>
    <submittedName>
        <fullName evidence="1">Uncharacterized protein</fullName>
    </submittedName>
</protein>
<dbReference type="HOGENOM" id="CLU_1018660_0_0_5"/>
<dbReference type="AlphaFoldDB" id="B7KZU7"/>
<dbReference type="KEGG" id="mch:Mchl_4079"/>
<name>B7KZU7_METC4</name>
<proteinExistence type="predicted"/>
<dbReference type="EMBL" id="CP001298">
    <property type="protein sequence ID" value="ACK84878.1"/>
    <property type="molecule type" value="Genomic_DNA"/>
</dbReference>
<reference evidence="1 2" key="2">
    <citation type="journal article" date="2012" name="J. Bacteriol.">
        <title>Complete genome sequences of six strains of the genus Methylobacterium.</title>
        <authorList>
            <person name="Marx C.J."/>
            <person name="Bringel F."/>
            <person name="Chistoserdova L."/>
            <person name="Moulin L."/>
            <person name="Farhan Ul Haque M."/>
            <person name="Fleischman D.E."/>
            <person name="Gruffaz C."/>
            <person name="Jourand P."/>
            <person name="Knief C."/>
            <person name="Lee M.C."/>
            <person name="Muller E.E."/>
            <person name="Nadalig T."/>
            <person name="Peyraud R."/>
            <person name="Roselli S."/>
            <person name="Russ L."/>
            <person name="Goodwin L.A."/>
            <person name="Ivanova N."/>
            <person name="Kyrpides N."/>
            <person name="Lajus A."/>
            <person name="Land M.L."/>
            <person name="Medigue C."/>
            <person name="Mikhailova N."/>
            <person name="Nolan M."/>
            <person name="Woyke T."/>
            <person name="Stolyar S."/>
            <person name="Vorholt J.A."/>
            <person name="Vuilleumier S."/>
        </authorList>
    </citation>
    <scope>NUCLEOTIDE SEQUENCE [LARGE SCALE GENOMIC DNA]</scope>
    <source>
        <strain evidence="2">CM4 / NCIMB 13688</strain>
    </source>
</reference>
<sequence>MTIAVIWLEDGHQWCAADTRLTAGKKDNLVSEIGSKIFSIPVATAAIVPNGGTRAPHYSTEYGFVYAGSALPAVLTAATASTLLSKLGRVGSPTSPPKFERIAELVHRLATRFMSERRHLEGDGKFSAAFFGWCPHSESYRLAHMEGRDDAGTFRVELSFPEKPEVDGDPWLVLGNGASTFGKTLKAYRETEKHITSRVPRRVIDKMIAESADPTVGGATSVGFAHQRGFELLYTVEPIILGESAARRTFNGLDLDTEIKEVFPYDVAMFGVA</sequence>
<accession>B7KZU7</accession>
<evidence type="ECO:0000313" key="1">
    <source>
        <dbReference type="EMBL" id="ACK84878.1"/>
    </source>
</evidence>
<reference evidence="2" key="1">
    <citation type="submission" date="2008-12" db="EMBL/GenBank/DDBJ databases">
        <title>Complete sequence of chromosome of Methylobacterium chloromethanicum CM4.</title>
        <authorList>
            <consortium name="US DOE Joint Genome Institute"/>
            <person name="Lucas S."/>
            <person name="Copeland A."/>
            <person name="Lapidus A."/>
            <person name="Glavina del Rio T."/>
            <person name="Dalin E."/>
            <person name="Tice H."/>
            <person name="Bruce D."/>
            <person name="Goodwin L."/>
            <person name="Pitluck S."/>
            <person name="Chertkov O."/>
            <person name="Brettin T."/>
            <person name="Detter J.C."/>
            <person name="Han C."/>
            <person name="Larimer F."/>
            <person name="Land M."/>
            <person name="Hauser L."/>
            <person name="Kyrpides N."/>
            <person name="Mikhailova N."/>
            <person name="Marx C."/>
            <person name="Richardson P."/>
        </authorList>
    </citation>
    <scope>NUCLEOTIDE SEQUENCE [LARGE SCALE GENOMIC DNA]</scope>
    <source>
        <strain evidence="2">CM4 / NCIMB 13688</strain>
    </source>
</reference>
<gene>
    <name evidence="1" type="ordered locus">Mchl_4079</name>
</gene>